<evidence type="ECO:0000313" key="2">
    <source>
        <dbReference type="EnsemblProtists" id="EOD36506"/>
    </source>
</evidence>
<keyword evidence="1" id="KW-0732">Signal</keyword>
<dbReference type="PaxDb" id="2903-EOD36506"/>
<reference evidence="3" key="1">
    <citation type="journal article" date="2013" name="Nature">
        <title>Pan genome of the phytoplankton Emiliania underpins its global distribution.</title>
        <authorList>
            <person name="Read B.A."/>
            <person name="Kegel J."/>
            <person name="Klute M.J."/>
            <person name="Kuo A."/>
            <person name="Lefebvre S.C."/>
            <person name="Maumus F."/>
            <person name="Mayer C."/>
            <person name="Miller J."/>
            <person name="Monier A."/>
            <person name="Salamov A."/>
            <person name="Young J."/>
            <person name="Aguilar M."/>
            <person name="Claverie J.M."/>
            <person name="Frickenhaus S."/>
            <person name="Gonzalez K."/>
            <person name="Herman E.K."/>
            <person name="Lin Y.C."/>
            <person name="Napier J."/>
            <person name="Ogata H."/>
            <person name="Sarno A.F."/>
            <person name="Shmutz J."/>
            <person name="Schroeder D."/>
            <person name="de Vargas C."/>
            <person name="Verret F."/>
            <person name="von Dassow P."/>
            <person name="Valentin K."/>
            <person name="Van de Peer Y."/>
            <person name="Wheeler G."/>
            <person name="Dacks J.B."/>
            <person name="Delwiche C.F."/>
            <person name="Dyhrman S.T."/>
            <person name="Glockner G."/>
            <person name="John U."/>
            <person name="Richards T."/>
            <person name="Worden A.Z."/>
            <person name="Zhang X."/>
            <person name="Grigoriev I.V."/>
            <person name="Allen A.E."/>
            <person name="Bidle K."/>
            <person name="Borodovsky M."/>
            <person name="Bowler C."/>
            <person name="Brownlee C."/>
            <person name="Cock J.M."/>
            <person name="Elias M."/>
            <person name="Gladyshev V.N."/>
            <person name="Groth M."/>
            <person name="Guda C."/>
            <person name="Hadaegh A."/>
            <person name="Iglesias-Rodriguez M.D."/>
            <person name="Jenkins J."/>
            <person name="Jones B.M."/>
            <person name="Lawson T."/>
            <person name="Leese F."/>
            <person name="Lindquist E."/>
            <person name="Lobanov A."/>
            <person name="Lomsadze A."/>
            <person name="Malik S.B."/>
            <person name="Marsh M.E."/>
            <person name="Mackinder L."/>
            <person name="Mock T."/>
            <person name="Mueller-Roeber B."/>
            <person name="Pagarete A."/>
            <person name="Parker M."/>
            <person name="Probert I."/>
            <person name="Quesneville H."/>
            <person name="Raines C."/>
            <person name="Rensing S.A."/>
            <person name="Riano-Pachon D.M."/>
            <person name="Richier S."/>
            <person name="Rokitta S."/>
            <person name="Shiraiwa Y."/>
            <person name="Soanes D.M."/>
            <person name="van der Giezen M."/>
            <person name="Wahlund T.M."/>
            <person name="Williams B."/>
            <person name="Wilson W."/>
            <person name="Wolfe G."/>
            <person name="Wurch L.L."/>
        </authorList>
    </citation>
    <scope>NUCLEOTIDE SEQUENCE</scope>
</reference>
<dbReference type="RefSeq" id="XP_005788935.1">
    <property type="nucleotide sequence ID" value="XM_005788878.1"/>
</dbReference>
<dbReference type="AlphaFoldDB" id="A0A0D3KL71"/>
<feature type="signal peptide" evidence="1">
    <location>
        <begin position="1"/>
        <end position="15"/>
    </location>
</feature>
<dbReference type="EnsemblProtists" id="EOD36506">
    <property type="protein sequence ID" value="EOD36506"/>
    <property type="gene ID" value="EMIHUDRAFT_110167"/>
</dbReference>
<organism evidence="2 3">
    <name type="scientific">Emiliania huxleyi (strain CCMP1516)</name>
    <dbReference type="NCBI Taxonomy" id="280463"/>
    <lineage>
        <taxon>Eukaryota</taxon>
        <taxon>Haptista</taxon>
        <taxon>Haptophyta</taxon>
        <taxon>Prymnesiophyceae</taxon>
        <taxon>Isochrysidales</taxon>
        <taxon>Noelaerhabdaceae</taxon>
        <taxon>Emiliania</taxon>
    </lineage>
</organism>
<reference evidence="2" key="2">
    <citation type="submission" date="2024-10" db="UniProtKB">
        <authorList>
            <consortium name="EnsemblProtists"/>
        </authorList>
    </citation>
    <scope>IDENTIFICATION</scope>
</reference>
<dbReference type="HOGENOM" id="CLU_1079393_0_0_1"/>
<dbReference type="KEGG" id="ehx:EMIHUDRAFT_110167"/>
<dbReference type="Proteomes" id="UP000013827">
    <property type="component" value="Unassembled WGS sequence"/>
</dbReference>
<keyword evidence="3" id="KW-1185">Reference proteome</keyword>
<dbReference type="GeneID" id="17281776"/>
<evidence type="ECO:0000313" key="3">
    <source>
        <dbReference type="Proteomes" id="UP000013827"/>
    </source>
</evidence>
<feature type="chain" id="PRO_5044190396" evidence="1">
    <location>
        <begin position="16"/>
        <end position="258"/>
    </location>
</feature>
<evidence type="ECO:0000256" key="1">
    <source>
        <dbReference type="SAM" id="SignalP"/>
    </source>
</evidence>
<name>A0A0D3KL71_EMIH1</name>
<sequence>MLLAALLACRAFTAALSPARAPLLLSSPRVAAAAVSGGRTLAPRLTGAAVARGEDVAGSRPQIVAEEDVLAYVDSVLAADAAINHPLIPDKVERRMYGLVVRVVLRSLSIGLGALDESVLLGRVLRVRLEPSREVTARDAAMLEAVAAQAAARQPVLDKVLDRVLYANVVRFALRLLSDMLLSTSDMLLSTSDEVEKTFGPLVDELLRDDRINLRLVADGLERSTYLGVVRALLGVGAAVAGQARVDAFGLAVSASLR</sequence>
<proteinExistence type="predicted"/>
<protein>
    <submittedName>
        <fullName evidence="2">Uncharacterized protein</fullName>
    </submittedName>
</protein>
<accession>A0A0D3KL71</accession>